<dbReference type="Proteomes" id="UP000820818">
    <property type="component" value="Linkage Group LG1"/>
</dbReference>
<keyword evidence="2" id="KW-0732">Signal</keyword>
<keyword evidence="4" id="KW-1185">Reference proteome</keyword>
<evidence type="ECO:0000256" key="2">
    <source>
        <dbReference type="SAM" id="SignalP"/>
    </source>
</evidence>
<feature type="transmembrane region" description="Helical" evidence="1">
    <location>
        <begin position="70"/>
        <end position="88"/>
    </location>
</feature>
<sequence length="476" mass="55030">MANIVACANLPQLLLLITILTYLEREVAHAATEEGFSEKIHKESSKDLVPEWKWSVNKPDGLDFQKHFDIIRRTLGVISAIFTIWIFMETRDRQYEKQNTDELLGEFNLQLENLNYRVEEVKKSLLHLSCLYDAVQAQSESKVQDFKMTNIIFRCVIRVIVFVLMVFCVQHSNTHGFTNEEKVHHLYTEDELEPVTKENVSVRRKLRFLGDTPSAIFINVLSVVSSIFTIWSFIETRDVIKAAKTMEDLEETSESEKTELLEELIQKLDVLHSGVAQEMASVRHSLKQLICRFDAVHAKSKGINQDCWQFIRPHNQASAKLSAKHSQKIRHEDDNSLVPKTMSDRDIRFLGEKPGQVMMRLLSIVSALFTIWIFAETRDKKNEKHVDEFLEDLSLQVENLNFRMEDVKNSLLQLTCLFNVVQARNKGTSRECLQFPQERKQVTAPILAKPTYFTTNSHIKKKSSLSISPQRPAETY</sequence>
<feature type="transmembrane region" description="Helical" evidence="1">
    <location>
        <begin position="215"/>
        <end position="234"/>
    </location>
</feature>
<evidence type="ECO:0000313" key="3">
    <source>
        <dbReference type="EMBL" id="KAI9564149.1"/>
    </source>
</evidence>
<name>A0AAD5Q1I4_9CRUS</name>
<dbReference type="AlphaFoldDB" id="A0AAD5Q1I4"/>
<organism evidence="3 4">
    <name type="scientific">Daphnia sinensis</name>
    <dbReference type="NCBI Taxonomy" id="1820382"/>
    <lineage>
        <taxon>Eukaryota</taxon>
        <taxon>Metazoa</taxon>
        <taxon>Ecdysozoa</taxon>
        <taxon>Arthropoda</taxon>
        <taxon>Crustacea</taxon>
        <taxon>Branchiopoda</taxon>
        <taxon>Diplostraca</taxon>
        <taxon>Cladocera</taxon>
        <taxon>Anomopoda</taxon>
        <taxon>Daphniidae</taxon>
        <taxon>Daphnia</taxon>
        <taxon>Daphnia similis group</taxon>
    </lineage>
</organism>
<feature type="transmembrane region" description="Helical" evidence="1">
    <location>
        <begin position="151"/>
        <end position="172"/>
    </location>
</feature>
<gene>
    <name evidence="3" type="ORF">GHT06_007887</name>
</gene>
<evidence type="ECO:0000256" key="1">
    <source>
        <dbReference type="SAM" id="Phobius"/>
    </source>
</evidence>
<dbReference type="EMBL" id="WJBH02000001">
    <property type="protein sequence ID" value="KAI9564149.1"/>
    <property type="molecule type" value="Genomic_DNA"/>
</dbReference>
<feature type="chain" id="PRO_5042013635" evidence="2">
    <location>
        <begin position="31"/>
        <end position="476"/>
    </location>
</feature>
<keyword evidence="1" id="KW-1133">Transmembrane helix</keyword>
<keyword evidence="1" id="KW-0472">Membrane</keyword>
<comment type="caution">
    <text evidence="3">The sequence shown here is derived from an EMBL/GenBank/DDBJ whole genome shotgun (WGS) entry which is preliminary data.</text>
</comment>
<evidence type="ECO:0000313" key="4">
    <source>
        <dbReference type="Proteomes" id="UP000820818"/>
    </source>
</evidence>
<proteinExistence type="predicted"/>
<protein>
    <submittedName>
        <fullName evidence="3">Uncharacterized protein</fullName>
    </submittedName>
</protein>
<accession>A0AAD5Q1I4</accession>
<keyword evidence="1" id="KW-0812">Transmembrane</keyword>
<feature type="transmembrane region" description="Helical" evidence="1">
    <location>
        <begin position="357"/>
        <end position="375"/>
    </location>
</feature>
<reference evidence="3 4" key="1">
    <citation type="submission" date="2022-05" db="EMBL/GenBank/DDBJ databases">
        <title>A multi-omics perspective on studying reproductive biology in Daphnia sinensis.</title>
        <authorList>
            <person name="Jia J."/>
        </authorList>
    </citation>
    <scope>NUCLEOTIDE SEQUENCE [LARGE SCALE GENOMIC DNA]</scope>
    <source>
        <strain evidence="3 4">WSL</strain>
    </source>
</reference>
<feature type="signal peptide" evidence="2">
    <location>
        <begin position="1"/>
        <end position="30"/>
    </location>
</feature>